<organism evidence="1">
    <name type="scientific">uncultured Sphingomonas sp</name>
    <dbReference type="NCBI Taxonomy" id="158754"/>
    <lineage>
        <taxon>Bacteria</taxon>
        <taxon>Pseudomonadati</taxon>
        <taxon>Pseudomonadota</taxon>
        <taxon>Alphaproteobacteria</taxon>
        <taxon>Sphingomonadales</taxon>
        <taxon>Sphingomonadaceae</taxon>
        <taxon>Sphingomonas</taxon>
        <taxon>environmental samples</taxon>
    </lineage>
</organism>
<reference evidence="1" key="1">
    <citation type="submission" date="2020-02" db="EMBL/GenBank/DDBJ databases">
        <authorList>
            <person name="Meier V. D."/>
        </authorList>
    </citation>
    <scope>NUCLEOTIDE SEQUENCE</scope>
    <source>
        <strain evidence="1">AVDCRST_MAG09</strain>
    </source>
</reference>
<gene>
    <name evidence="1" type="ORF">AVDCRST_MAG09-652</name>
</gene>
<protein>
    <recommendedName>
        <fullName evidence="2">DUF4440 domain-containing protein</fullName>
    </recommendedName>
</protein>
<evidence type="ECO:0008006" key="2">
    <source>
        <dbReference type="Google" id="ProtNLM"/>
    </source>
</evidence>
<accession>A0A6J4SC63</accession>
<dbReference type="RefSeq" id="WP_294171328.1">
    <property type="nucleotide sequence ID" value="NZ_CADCVZ010000001.1"/>
</dbReference>
<dbReference type="EMBL" id="CADCVZ010000001">
    <property type="protein sequence ID" value="CAA9487988.1"/>
    <property type="molecule type" value="Genomic_DNA"/>
</dbReference>
<dbReference type="Gene3D" id="3.10.450.50">
    <property type="match status" value="1"/>
</dbReference>
<name>A0A6J4SC63_9SPHN</name>
<dbReference type="AlphaFoldDB" id="A0A6J4SC63"/>
<proteinExistence type="predicted"/>
<evidence type="ECO:0000313" key="1">
    <source>
        <dbReference type="EMBL" id="CAA9487988.1"/>
    </source>
</evidence>
<sequence>MIFTLLLAAAAPTQTAVDAERAFAARAQQAGQWTAFREFAEPTAVIFTPQAVWAHEYLKGRKDPPQSVQWWPTRSFVSCDRKLAVNTGGARFPDGSHGYFGTVWSRQKDGGWKWGVDHGDTLSRAPARPAQAAVRRASCSNLRRIPAAYRAETKPLELIAGQPPADAGQGRSADGTLIWEWQVTKEGARRFQTQLWNGRRYATVLQQNVAAPRRR</sequence>